<sequence length="224" mass="25656">MDLPLDITHSILAKLSINEIKSSIALTNKFWYTVSQEAISSRLQRLYLAKWLNFQLDYKEGRKTYIKLDKLPYDRGRYAIPCQVSDDDQQMDGSSLTPVFQLNGGYTSNFDLEMVISFTENSKEPFFIDWAMIDNTQKVSSASNCYHVSVGFALMSDVDMSNKKLYRWRYKRTPFEVNSGPPPDGRCFIISEVSINAMHIAVLLEELLHVDIDACYSCTTLETP</sequence>
<feature type="domain" description="F-box" evidence="1">
    <location>
        <begin position="1"/>
        <end position="46"/>
    </location>
</feature>
<comment type="caution">
    <text evidence="2">The sequence shown here is derived from an EMBL/GenBank/DDBJ whole genome shotgun (WGS) entry which is preliminary data.</text>
</comment>
<evidence type="ECO:0000259" key="1">
    <source>
        <dbReference type="PROSITE" id="PS50181"/>
    </source>
</evidence>
<accession>A0A8H7PLM1</accession>
<proteinExistence type="predicted"/>
<protein>
    <recommendedName>
        <fullName evidence="1">F-box domain-containing protein</fullName>
    </recommendedName>
</protein>
<evidence type="ECO:0000313" key="3">
    <source>
        <dbReference type="Proteomes" id="UP000654370"/>
    </source>
</evidence>
<evidence type="ECO:0000313" key="2">
    <source>
        <dbReference type="EMBL" id="KAG2176171.1"/>
    </source>
</evidence>
<name>A0A8H7PLM1_MORIS</name>
<dbReference type="PROSITE" id="PS50181">
    <property type="entry name" value="FBOX"/>
    <property type="match status" value="1"/>
</dbReference>
<keyword evidence="3" id="KW-1185">Reference proteome</keyword>
<gene>
    <name evidence="2" type="ORF">INT43_005404</name>
</gene>
<dbReference type="AlphaFoldDB" id="A0A8H7PLM1"/>
<organism evidence="2 3">
    <name type="scientific">Mortierella isabellina</name>
    <name type="common">Filamentous fungus</name>
    <name type="synonym">Umbelopsis isabellina</name>
    <dbReference type="NCBI Taxonomy" id="91625"/>
    <lineage>
        <taxon>Eukaryota</taxon>
        <taxon>Fungi</taxon>
        <taxon>Fungi incertae sedis</taxon>
        <taxon>Mucoromycota</taxon>
        <taxon>Mucoromycotina</taxon>
        <taxon>Umbelopsidomycetes</taxon>
        <taxon>Umbelopsidales</taxon>
        <taxon>Umbelopsidaceae</taxon>
        <taxon>Umbelopsis</taxon>
    </lineage>
</organism>
<dbReference type="EMBL" id="JAEPQZ010000010">
    <property type="protein sequence ID" value="KAG2176171.1"/>
    <property type="molecule type" value="Genomic_DNA"/>
</dbReference>
<dbReference type="Proteomes" id="UP000654370">
    <property type="component" value="Unassembled WGS sequence"/>
</dbReference>
<reference evidence="2" key="1">
    <citation type="submission" date="2020-12" db="EMBL/GenBank/DDBJ databases">
        <title>Metabolic potential, ecology and presence of endohyphal bacteria is reflected in genomic diversity of Mucoromycotina.</title>
        <authorList>
            <person name="Muszewska A."/>
            <person name="Okrasinska A."/>
            <person name="Steczkiewicz K."/>
            <person name="Drgas O."/>
            <person name="Orlowska M."/>
            <person name="Perlinska-Lenart U."/>
            <person name="Aleksandrzak-Piekarczyk T."/>
            <person name="Szatraj K."/>
            <person name="Zielenkiewicz U."/>
            <person name="Pilsyk S."/>
            <person name="Malc E."/>
            <person name="Mieczkowski P."/>
            <person name="Kruszewska J.S."/>
            <person name="Biernat P."/>
            <person name="Pawlowska J."/>
        </authorList>
    </citation>
    <scope>NUCLEOTIDE SEQUENCE</scope>
    <source>
        <strain evidence="2">WA0000067209</strain>
    </source>
</reference>
<dbReference type="OrthoDB" id="2342659at2759"/>
<dbReference type="InterPro" id="IPR001810">
    <property type="entry name" value="F-box_dom"/>
</dbReference>